<dbReference type="Proteomes" id="UP000095463">
    <property type="component" value="Unassembled WGS sequence"/>
</dbReference>
<protein>
    <submittedName>
        <fullName evidence="1">Uncharacterized protein</fullName>
    </submittedName>
</protein>
<dbReference type="EMBL" id="LAJE02000257">
    <property type="protein sequence ID" value="OEO29783.1"/>
    <property type="molecule type" value="Genomic_DNA"/>
</dbReference>
<evidence type="ECO:0000313" key="1">
    <source>
        <dbReference type="EMBL" id="OEO29783.1"/>
    </source>
</evidence>
<evidence type="ECO:0000313" key="2">
    <source>
        <dbReference type="Proteomes" id="UP000095463"/>
    </source>
</evidence>
<accession>A0A1E5XMD0</accession>
<proteinExistence type="predicted"/>
<sequence length="215" mass="24853">MRSHADVLPWDWAVTEQTWLHHKHDAFLVGRVHQSTFGESHWLEFLNAYSLKRGKGGNFLRQSYETSWPVLVDAYSSPMRDGDVFTATTRWTAVVEALRQGSGLRMRSAALKAFWLFQPHALPMFDAFASRGLVLFERARGERGQAVTIDNFLERFEAFYHFSGTQIEGALERSGSTYPYRRRIGEKWLWLAGNTHREAILDRFAAAQDDLERVR</sequence>
<comment type="caution">
    <text evidence="1">The sequence shown here is derived from an EMBL/GenBank/DDBJ whole genome shotgun (WGS) entry which is preliminary data.</text>
</comment>
<gene>
    <name evidence="1" type="ORF">VW23_001675</name>
</gene>
<name>A0A1E5XMD0_9HYPH</name>
<dbReference type="AlphaFoldDB" id="A0A1E5XMD0"/>
<keyword evidence="2" id="KW-1185">Reference proteome</keyword>
<organism evidence="1 2">
    <name type="scientific">Devosia insulae DS-56</name>
    <dbReference type="NCBI Taxonomy" id="1116389"/>
    <lineage>
        <taxon>Bacteria</taxon>
        <taxon>Pseudomonadati</taxon>
        <taxon>Pseudomonadota</taxon>
        <taxon>Alphaproteobacteria</taxon>
        <taxon>Hyphomicrobiales</taxon>
        <taxon>Devosiaceae</taxon>
        <taxon>Devosia</taxon>
    </lineage>
</organism>
<reference evidence="1 2" key="1">
    <citation type="journal article" date="2015" name="Genome Announc.">
        <title>Genome Assemblies of Three Soil-Associated Devosia species: D. insulae, D. limi, and D. soli.</title>
        <authorList>
            <person name="Hassan Y.I."/>
            <person name="Lepp D."/>
            <person name="Zhou T."/>
        </authorList>
    </citation>
    <scope>NUCLEOTIDE SEQUENCE [LARGE SCALE GENOMIC DNA]</scope>
    <source>
        <strain evidence="1 2">DS-56</strain>
    </source>
</reference>